<sequence length="195" mass="21245">MEYIEESDDEEYYADEDYEEEPAPTGRRKTGGKKQGGIAVIWAKFLNLSTMDRIMAATGVAVLILAIVTGSVYASARAVDGQVSEFVSVGTQLDGIQMIGEQGLLAVADAQMAKIAAANAVEEDPEEQKEYEEAEYTNGGTVELELVSVQKDLKIKFNNKKTGKLISNVPFSVTITDPNGKTETWTDDDMDGIIY</sequence>
<keyword evidence="2" id="KW-0812">Transmembrane</keyword>
<keyword evidence="2" id="KW-0472">Membrane</keyword>
<keyword evidence="2" id="KW-1133">Transmembrane helix</keyword>
<dbReference type="AlphaFoldDB" id="K1V2P4"/>
<feature type="non-terminal residue" evidence="3">
    <location>
        <position position="195"/>
    </location>
</feature>
<dbReference type="EMBL" id="AJWY01002513">
    <property type="protein sequence ID" value="EKC78161.1"/>
    <property type="molecule type" value="Genomic_DNA"/>
</dbReference>
<gene>
    <name evidence="3" type="ORF">LEA_03795</name>
</gene>
<name>K1V2P4_9ZZZZ</name>
<evidence type="ECO:0000256" key="1">
    <source>
        <dbReference type="SAM" id="MobiDB-lite"/>
    </source>
</evidence>
<organism evidence="3">
    <name type="scientific">human gut metagenome</name>
    <dbReference type="NCBI Taxonomy" id="408170"/>
    <lineage>
        <taxon>unclassified sequences</taxon>
        <taxon>metagenomes</taxon>
        <taxon>organismal metagenomes</taxon>
    </lineage>
</organism>
<comment type="caution">
    <text evidence="3">The sequence shown here is derived from an EMBL/GenBank/DDBJ whole genome shotgun (WGS) entry which is preliminary data.</text>
</comment>
<feature type="transmembrane region" description="Helical" evidence="2">
    <location>
        <begin position="54"/>
        <end position="74"/>
    </location>
</feature>
<feature type="compositionally biased region" description="Acidic residues" evidence="1">
    <location>
        <begin position="1"/>
        <end position="22"/>
    </location>
</feature>
<evidence type="ECO:0000313" key="3">
    <source>
        <dbReference type="EMBL" id="EKC78161.1"/>
    </source>
</evidence>
<protein>
    <submittedName>
        <fullName evidence="3">Lysozyme Lyc25E</fullName>
    </submittedName>
</protein>
<reference evidence="3" key="1">
    <citation type="journal article" date="2013" name="Environ. Microbiol.">
        <title>Microbiota from the distal guts of lean and obese adolescents exhibit partial functional redundancy besides clear differences in community structure.</title>
        <authorList>
            <person name="Ferrer M."/>
            <person name="Ruiz A."/>
            <person name="Lanza F."/>
            <person name="Haange S.B."/>
            <person name="Oberbach A."/>
            <person name="Till H."/>
            <person name="Bargiela R."/>
            <person name="Campoy C."/>
            <person name="Segura M.T."/>
            <person name="Richter M."/>
            <person name="von Bergen M."/>
            <person name="Seifert J."/>
            <person name="Suarez A."/>
        </authorList>
    </citation>
    <scope>NUCLEOTIDE SEQUENCE</scope>
</reference>
<accession>K1V2P4</accession>
<evidence type="ECO:0000256" key="2">
    <source>
        <dbReference type="SAM" id="Phobius"/>
    </source>
</evidence>
<proteinExistence type="predicted"/>
<feature type="region of interest" description="Disordered" evidence="1">
    <location>
        <begin position="1"/>
        <end position="33"/>
    </location>
</feature>